<gene>
    <name evidence="2" type="ORF">VFH_IV079640</name>
</gene>
<organism evidence="2 3">
    <name type="scientific">Vicia faba</name>
    <name type="common">Broad bean</name>
    <name type="synonym">Faba vulgaris</name>
    <dbReference type="NCBI Taxonomy" id="3906"/>
    <lineage>
        <taxon>Eukaryota</taxon>
        <taxon>Viridiplantae</taxon>
        <taxon>Streptophyta</taxon>
        <taxon>Embryophyta</taxon>
        <taxon>Tracheophyta</taxon>
        <taxon>Spermatophyta</taxon>
        <taxon>Magnoliopsida</taxon>
        <taxon>eudicotyledons</taxon>
        <taxon>Gunneridae</taxon>
        <taxon>Pentapetalae</taxon>
        <taxon>rosids</taxon>
        <taxon>fabids</taxon>
        <taxon>Fabales</taxon>
        <taxon>Fabaceae</taxon>
        <taxon>Papilionoideae</taxon>
        <taxon>50 kb inversion clade</taxon>
        <taxon>NPAAA clade</taxon>
        <taxon>Hologalegina</taxon>
        <taxon>IRL clade</taxon>
        <taxon>Fabeae</taxon>
        <taxon>Vicia</taxon>
    </lineage>
</organism>
<dbReference type="AlphaFoldDB" id="A0AAV1AFJ2"/>
<sequence length="130" mass="14627">MQKNYKGSTKVNRAQLQYLQREFEILAMGEDVAKPINHMSDVKENGEIELINEQGENVVNDKADNNGEAGNIDSSDDSEIKHDNSNNLSARPRNPSGYLRDYVTGLENIDNQNPNHLQNLEVSMFSSNEC</sequence>
<dbReference type="Proteomes" id="UP001157006">
    <property type="component" value="Chromosome 4"/>
</dbReference>
<evidence type="ECO:0000313" key="3">
    <source>
        <dbReference type="Proteomes" id="UP001157006"/>
    </source>
</evidence>
<keyword evidence="3" id="KW-1185">Reference proteome</keyword>
<dbReference type="EMBL" id="OX451739">
    <property type="protein sequence ID" value="CAI8608343.1"/>
    <property type="molecule type" value="Genomic_DNA"/>
</dbReference>
<protein>
    <submittedName>
        <fullName evidence="2">Uncharacterized protein</fullName>
    </submittedName>
</protein>
<reference evidence="2 3" key="1">
    <citation type="submission" date="2023-01" db="EMBL/GenBank/DDBJ databases">
        <authorList>
            <person name="Kreplak J."/>
        </authorList>
    </citation>
    <scope>NUCLEOTIDE SEQUENCE [LARGE SCALE GENOMIC DNA]</scope>
</reference>
<feature type="region of interest" description="Disordered" evidence="1">
    <location>
        <begin position="56"/>
        <end position="96"/>
    </location>
</feature>
<evidence type="ECO:0000256" key="1">
    <source>
        <dbReference type="SAM" id="MobiDB-lite"/>
    </source>
</evidence>
<name>A0AAV1AFJ2_VICFA</name>
<evidence type="ECO:0000313" key="2">
    <source>
        <dbReference type="EMBL" id="CAI8608343.1"/>
    </source>
</evidence>
<accession>A0AAV1AFJ2</accession>
<proteinExistence type="predicted"/>